<feature type="binding site" evidence="9">
    <location>
        <position position="401"/>
    </location>
    <ligand>
        <name>substrate</name>
    </ligand>
</feature>
<evidence type="ECO:0000256" key="5">
    <source>
        <dbReference type="ARBA" id="ARBA00022691"/>
    </source>
</evidence>
<proteinExistence type="inferred from homology"/>
<dbReference type="PANTHER" id="PTHR42684:SF17">
    <property type="entry name" value="ADENOSYLMETHIONINE-8-AMINO-7-OXONONANOATE AMINOTRANSFERASE"/>
    <property type="match status" value="1"/>
</dbReference>
<dbReference type="NCBIfam" id="NF005940">
    <property type="entry name" value="PRK07986.1"/>
    <property type="match status" value="1"/>
</dbReference>
<evidence type="ECO:0000256" key="4">
    <source>
        <dbReference type="ARBA" id="ARBA00022679"/>
    </source>
</evidence>
<dbReference type="SUPFAM" id="SSF53383">
    <property type="entry name" value="PLP-dependent transferases"/>
    <property type="match status" value="1"/>
</dbReference>
<gene>
    <name evidence="9 10" type="primary">bioA</name>
    <name evidence="10" type="ORF">OUO13_00625</name>
</gene>
<dbReference type="FunFam" id="3.40.640.10:FF:000041">
    <property type="entry name" value="Adenosylmethionine-8-amino-7-oxononanoate aminotransferase"/>
    <property type="match status" value="1"/>
</dbReference>
<evidence type="ECO:0000256" key="8">
    <source>
        <dbReference type="ARBA" id="ARBA00048449"/>
    </source>
</evidence>
<evidence type="ECO:0000256" key="7">
    <source>
        <dbReference type="ARBA" id="ARBA00022898"/>
    </source>
</evidence>
<dbReference type="InterPro" id="IPR005815">
    <property type="entry name" value="BioA"/>
</dbReference>
<evidence type="ECO:0000256" key="3">
    <source>
        <dbReference type="ARBA" id="ARBA00022576"/>
    </source>
</evidence>
<dbReference type="GO" id="GO:0009102">
    <property type="term" value="P:biotin biosynthetic process"/>
    <property type="evidence" value="ECO:0007669"/>
    <property type="project" value="UniProtKB-UniRule"/>
</dbReference>
<evidence type="ECO:0000256" key="6">
    <source>
        <dbReference type="ARBA" id="ARBA00022756"/>
    </source>
</evidence>
<feature type="binding site" evidence="9">
    <location>
        <position position="53"/>
    </location>
    <ligand>
        <name>substrate</name>
    </ligand>
</feature>
<feature type="binding site" evidence="9">
    <location>
        <begin position="318"/>
        <end position="319"/>
    </location>
    <ligand>
        <name>pyridoxal 5'-phosphate</name>
        <dbReference type="ChEBI" id="CHEBI:597326"/>
    </ligand>
</feature>
<dbReference type="InterPro" id="IPR015422">
    <property type="entry name" value="PyrdxlP-dep_Trfase_small"/>
</dbReference>
<feature type="modified residue" description="N6-(pyridoxal phosphate)lysine" evidence="9">
    <location>
        <position position="284"/>
    </location>
</feature>
<name>A0A9X3EA36_9GAMM</name>
<dbReference type="NCBIfam" id="NF004624">
    <property type="entry name" value="PRK05964.1"/>
    <property type="match status" value="1"/>
</dbReference>
<dbReference type="InterPro" id="IPR049704">
    <property type="entry name" value="Aminotrans_3_PPA_site"/>
</dbReference>
<feature type="site" description="Participates in the substrate recognition with KAPA and in a stacking interaction with the adenine ring of SAM" evidence="9">
    <location>
        <position position="18"/>
    </location>
</feature>
<dbReference type="GO" id="GO:0030170">
    <property type="term" value="F:pyridoxal phosphate binding"/>
    <property type="evidence" value="ECO:0007669"/>
    <property type="project" value="UniProtKB-UniRule"/>
</dbReference>
<comment type="subcellular location">
    <subcellularLocation>
        <location evidence="9">Cytoplasm</location>
    </subcellularLocation>
</comment>
<dbReference type="Gene3D" id="3.40.640.10">
    <property type="entry name" value="Type I PLP-dependent aspartate aminotransferase-like (Major domain)"/>
    <property type="match status" value="1"/>
</dbReference>
<dbReference type="InterPro" id="IPR015424">
    <property type="entry name" value="PyrdxlP-dep_Trfase"/>
</dbReference>
<keyword evidence="4 9" id="KW-0808">Transferase</keyword>
<comment type="subunit">
    <text evidence="9">Homodimer.</text>
</comment>
<sequence>MSATELAAFDREHIWHPYSSMTNPAPVWQVASAQGVRIRLTDGRELVDGMSSWWCAVHGYNHPVLNAALQRQLQNMAHVMFGGLTHEPAIELGRRLLALVPDGLEKVFYSDSGSVAVEVAIKMAIQYQQARGKAHKSRLLALEFGYHGDTLGAMSLCDPQRGMHHLFAGLLPQQFFVAAPRTRFDADLQDASSQALLAQDIAALRAALEQHQHELAAFIVEPILQGAGGMRCYHPAYLQAARELCDEFDVLLIADEIATGFGRTGELFACNHAGISPDIMCLGKAITGGYLTLAATLTTRHVAETISQGEAGCFMHGPTFMANPLACSVACASIDLLMASDWRSNCERINAGLAAGLVSLAELPGVQDVRTLGAIGVVEMTANVNTRMLQPLCLEQGIWVRPFANLVYLMPPLVATDADIQLLTSGLQTAVRAYLEQATRNNPADFV</sequence>
<keyword evidence="11" id="KW-1185">Reference proteome</keyword>
<dbReference type="Gene3D" id="3.90.1150.10">
    <property type="entry name" value="Aspartate Aminotransferase, domain 1"/>
    <property type="match status" value="1"/>
</dbReference>
<evidence type="ECO:0000256" key="1">
    <source>
        <dbReference type="ARBA" id="ARBA00001933"/>
    </source>
</evidence>
<dbReference type="Proteomes" id="UP001150830">
    <property type="component" value="Unassembled WGS sequence"/>
</dbReference>
<feature type="binding site" evidence="9">
    <location>
        <position position="255"/>
    </location>
    <ligand>
        <name>pyridoxal 5'-phosphate</name>
        <dbReference type="ChEBI" id="CHEBI:597326"/>
    </ligand>
</feature>
<keyword evidence="6 9" id="KW-0093">Biotin biosynthesis</keyword>
<keyword evidence="9" id="KW-0963">Cytoplasm</keyword>
<dbReference type="PIRSF" id="PIRSF000521">
    <property type="entry name" value="Transaminase_4ab_Lys_Orn"/>
    <property type="match status" value="1"/>
</dbReference>
<keyword evidence="3 9" id="KW-0032">Aminotransferase</keyword>
<dbReference type="RefSeq" id="WP_283171909.1">
    <property type="nucleotide sequence ID" value="NZ_JAPNOA010000003.1"/>
</dbReference>
<dbReference type="InterPro" id="IPR005814">
    <property type="entry name" value="Aminotrans_3"/>
</dbReference>
<evidence type="ECO:0000256" key="2">
    <source>
        <dbReference type="ARBA" id="ARBA00005063"/>
    </source>
</evidence>
<feature type="binding site" evidence="9">
    <location>
        <position position="317"/>
    </location>
    <ligand>
        <name>substrate</name>
    </ligand>
</feature>
<comment type="similarity">
    <text evidence="9">Belongs to the class-III pyridoxal-phosphate-dependent aminotransferase family. BioA subfamily.</text>
</comment>
<dbReference type="InterPro" id="IPR015421">
    <property type="entry name" value="PyrdxlP-dep_Trfase_major"/>
</dbReference>
<evidence type="ECO:0000313" key="11">
    <source>
        <dbReference type="Proteomes" id="UP001150830"/>
    </source>
</evidence>
<evidence type="ECO:0000256" key="9">
    <source>
        <dbReference type="HAMAP-Rule" id="MF_00834"/>
    </source>
</evidence>
<dbReference type="PANTHER" id="PTHR42684">
    <property type="entry name" value="ADENOSYLMETHIONINE-8-AMINO-7-OXONONANOATE AMINOTRANSFERASE"/>
    <property type="match status" value="1"/>
</dbReference>
<feature type="binding site" evidence="9">
    <location>
        <position position="146"/>
    </location>
    <ligand>
        <name>substrate</name>
    </ligand>
</feature>
<dbReference type="EC" id="2.6.1.62" evidence="9"/>
<protein>
    <recommendedName>
        <fullName evidence="9">Adenosylmethionine-8-amino-7-oxononanoate aminotransferase</fullName>
        <ecNumber evidence="9">2.6.1.62</ecNumber>
    </recommendedName>
    <alternativeName>
        <fullName evidence="9">7,8-diamino-pelargonic acid aminotransferase</fullName>
        <shortName evidence="9">DAPA AT</shortName>
        <shortName evidence="9">DAPA aminotransferase</shortName>
    </alternativeName>
    <alternativeName>
        <fullName evidence="9">7,8-diaminononanoate synthase</fullName>
        <shortName evidence="9">DANS</shortName>
    </alternativeName>
    <alternativeName>
        <fullName evidence="9">Diaminopelargonic acid synthase</fullName>
    </alternativeName>
</protein>
<comment type="cofactor">
    <cofactor evidence="1 9">
        <name>pyridoxal 5'-phosphate</name>
        <dbReference type="ChEBI" id="CHEBI:597326"/>
    </cofactor>
</comment>
<dbReference type="EMBL" id="JAPNOA010000003">
    <property type="protein sequence ID" value="MCY0963693.1"/>
    <property type="molecule type" value="Genomic_DNA"/>
</dbReference>
<reference evidence="10" key="1">
    <citation type="submission" date="2022-11" db="EMBL/GenBank/DDBJ databases">
        <title>Parathalassolutuus dongxingensis gen. nov., sp. nov., a novel member of family Oceanospirillaceae isolated from a coastal shrimp pond in Guangxi, China.</title>
        <authorList>
            <person name="Chen H."/>
        </authorList>
    </citation>
    <scope>NUCLEOTIDE SEQUENCE</scope>
    <source>
        <strain evidence="10">G-43</strain>
    </source>
</reference>
<dbReference type="PROSITE" id="PS00600">
    <property type="entry name" value="AA_TRANSFER_CLASS_3"/>
    <property type="match status" value="1"/>
</dbReference>
<keyword evidence="7 9" id="KW-0663">Pyridoxal phosphate</keyword>
<dbReference type="CDD" id="cd00610">
    <property type="entry name" value="OAT_like"/>
    <property type="match status" value="1"/>
</dbReference>
<comment type="pathway">
    <text evidence="2 9">Cofactor biosynthesis; biotin biosynthesis; 7,8-diaminononanoate from 8-amino-7-oxononanoate (SAM route): step 1/1.</text>
</comment>
<accession>A0A9X3EA36</accession>
<dbReference type="NCBIfam" id="TIGR00508">
    <property type="entry name" value="bioA"/>
    <property type="match status" value="1"/>
</dbReference>
<comment type="catalytic activity">
    <reaction evidence="8 9">
        <text>(8S)-8-amino-7-oxononanoate + S-adenosyl-L-methionine = S-adenosyl-4-methylsulfanyl-2-oxobutanoate + (7R,8S)-7,8-diammoniononanoate</text>
        <dbReference type="Rhea" id="RHEA:16861"/>
        <dbReference type="ChEBI" id="CHEBI:16490"/>
        <dbReference type="ChEBI" id="CHEBI:59789"/>
        <dbReference type="ChEBI" id="CHEBI:149468"/>
        <dbReference type="ChEBI" id="CHEBI:149469"/>
        <dbReference type="EC" id="2.6.1.62"/>
    </reaction>
</comment>
<evidence type="ECO:0000313" key="10">
    <source>
        <dbReference type="EMBL" id="MCY0963693.1"/>
    </source>
</evidence>
<feature type="binding site" evidence="9">
    <location>
        <position position="284"/>
    </location>
    <ligand>
        <name>substrate</name>
    </ligand>
</feature>
<comment type="function">
    <text evidence="9">Catalyzes the transfer of the alpha-amino group from S-adenosyl-L-methionine (SAM) to 7-keto-8-aminopelargonic acid (KAPA) to form 7,8-diaminopelargonic acid (DAPA). It is the only aminotransferase known to utilize SAM as an amino donor.</text>
</comment>
<dbReference type="HAMAP" id="MF_00834">
    <property type="entry name" value="BioA"/>
    <property type="match status" value="1"/>
</dbReference>
<keyword evidence="5 9" id="KW-0949">S-adenosyl-L-methionine</keyword>
<dbReference type="Pfam" id="PF00202">
    <property type="entry name" value="Aminotran_3"/>
    <property type="match status" value="1"/>
</dbReference>
<dbReference type="GO" id="GO:0004015">
    <property type="term" value="F:adenosylmethionine-8-amino-7-oxononanoate transaminase activity"/>
    <property type="evidence" value="ECO:0007669"/>
    <property type="project" value="UniProtKB-UniRule"/>
</dbReference>
<feature type="binding site" evidence="9">
    <location>
        <begin position="113"/>
        <end position="114"/>
    </location>
    <ligand>
        <name>pyridoxal 5'-phosphate</name>
        <dbReference type="ChEBI" id="CHEBI:597326"/>
    </ligand>
</feature>
<organism evidence="10 11">
    <name type="scientific">Parathalassolituus penaei</name>
    <dbReference type="NCBI Taxonomy" id="2997323"/>
    <lineage>
        <taxon>Bacteria</taxon>
        <taxon>Pseudomonadati</taxon>
        <taxon>Pseudomonadota</taxon>
        <taxon>Gammaproteobacteria</taxon>
        <taxon>Oceanospirillales</taxon>
        <taxon>Oceanospirillaceae</taxon>
        <taxon>Parathalassolituus</taxon>
    </lineage>
</organism>
<dbReference type="AlphaFoldDB" id="A0A9X3EA36"/>
<dbReference type="GO" id="GO:0005737">
    <property type="term" value="C:cytoplasm"/>
    <property type="evidence" value="ECO:0007669"/>
    <property type="project" value="UniProtKB-SubCell"/>
</dbReference>
<comment type="caution">
    <text evidence="10">The sequence shown here is derived from an EMBL/GenBank/DDBJ whole genome shotgun (WGS) entry which is preliminary data.</text>
</comment>